<dbReference type="EMBL" id="MNVB01000035">
    <property type="protein sequence ID" value="OIO17276.1"/>
    <property type="molecule type" value="Genomic_DNA"/>
</dbReference>
<feature type="transmembrane region" description="Helical" evidence="8">
    <location>
        <begin position="274"/>
        <end position="305"/>
    </location>
</feature>
<dbReference type="GO" id="GO:0071555">
    <property type="term" value="P:cell wall organization"/>
    <property type="evidence" value="ECO:0007669"/>
    <property type="project" value="UniProtKB-UniRule"/>
</dbReference>
<keyword evidence="8 9" id="KW-0961">Cell wall biogenesis/degradation</keyword>
<keyword evidence="8 9" id="KW-0813">Transport</keyword>
<comment type="subcellular location">
    <subcellularLocation>
        <location evidence="1 8">Cell membrane</location>
        <topology evidence="1 8">Multi-pass membrane protein</topology>
    </subcellularLocation>
</comment>
<dbReference type="GO" id="GO:0008360">
    <property type="term" value="P:regulation of cell shape"/>
    <property type="evidence" value="ECO:0007669"/>
    <property type="project" value="UniProtKB-UniRule"/>
</dbReference>
<feature type="transmembrane region" description="Helical" evidence="8">
    <location>
        <begin position="393"/>
        <end position="411"/>
    </location>
</feature>
<feature type="transmembrane region" description="Helical" evidence="8">
    <location>
        <begin position="166"/>
        <end position="189"/>
    </location>
</feature>
<evidence type="ECO:0000313" key="11">
    <source>
        <dbReference type="Proteomes" id="UP000182465"/>
    </source>
</evidence>
<dbReference type="InterPro" id="IPR051050">
    <property type="entry name" value="Lipid_II_flippase_MurJ/MviN"/>
</dbReference>
<dbReference type="Pfam" id="PF03023">
    <property type="entry name" value="MurJ"/>
    <property type="match status" value="1"/>
</dbReference>
<evidence type="ECO:0000256" key="2">
    <source>
        <dbReference type="ARBA" id="ARBA00022475"/>
    </source>
</evidence>
<evidence type="ECO:0000256" key="7">
    <source>
        <dbReference type="ARBA" id="ARBA00023136"/>
    </source>
</evidence>
<dbReference type="GO" id="GO:0005886">
    <property type="term" value="C:plasma membrane"/>
    <property type="evidence" value="ECO:0007669"/>
    <property type="project" value="UniProtKB-SubCell"/>
</dbReference>
<sequence length="558" mass="60912">MFNIIKNKLNKSVTGGAIIIAAFSVLSKIFGLVRDRLLATSFGAGDVLDAYYVAFRLPDLIFNTLIFGALSAAFIPVFIAIKQKNMPGVKTREHTNTRTRQYGNIKNMENGGIAIESKDDVINHWQLSSSVMNIIFAALVFFTVIFFIFASQLVRLIAPGFAGEKLLLTISMTRIMLLSILFFGISNVISGILQATKNFSMFALAPVMYNVGIIFGIVFLVGKIGAIGLAYGVVLGAFLHLAVQIPTVVRAGFRWRPILRLKNKAVRKIGRLMLPRTLGLAVGQINQLVITIIASTLAAGSIAVFNLAANLASVPISIFAISFAVASFPVFSESFVEKDEEKFVVQFSVTVRRILFFIIPISVFIIALRAQTVRLILGAGAFDWQDTVLTADALGYFCISLFAQSLVPLLARAFYARNDTLTPVIVSVISLLANIAGSILLVRVLGVRGLALSFSISSIINMVVLAVILKHKFGWLDEKKIALSILKIMTAAIGGVIFLQITKYLIAPLVDMGTFVGVMTQFLAAGIMGVLVYFIVSFLIDSEEIKKLWRYLRSVISN</sequence>
<evidence type="ECO:0000256" key="4">
    <source>
        <dbReference type="ARBA" id="ARBA00022960"/>
    </source>
</evidence>
<dbReference type="HAMAP" id="MF_02078">
    <property type="entry name" value="MurJ_MviN"/>
    <property type="match status" value="1"/>
</dbReference>
<dbReference type="InterPro" id="IPR004268">
    <property type="entry name" value="MurJ"/>
</dbReference>
<gene>
    <name evidence="8" type="primary">murJ</name>
    <name evidence="10" type="ORF">AUJ29_01745</name>
</gene>
<dbReference type="NCBIfam" id="TIGR01695">
    <property type="entry name" value="murJ_mviN"/>
    <property type="match status" value="1"/>
</dbReference>
<protein>
    <recommendedName>
        <fullName evidence="8">Probable lipid II flippase MurJ</fullName>
    </recommendedName>
</protein>
<keyword evidence="4 8" id="KW-0133">Cell shape</keyword>
<dbReference type="GO" id="GO:0034204">
    <property type="term" value="P:lipid translocation"/>
    <property type="evidence" value="ECO:0007669"/>
    <property type="project" value="TreeGrafter"/>
</dbReference>
<feature type="transmembrane region" description="Helical" evidence="8">
    <location>
        <begin position="450"/>
        <end position="469"/>
    </location>
</feature>
<comment type="similarity">
    <text evidence="8 9">Belongs to the MurJ/MviN family.</text>
</comment>
<organism evidence="10 11">
    <name type="scientific">Candidatus Kuenenbacteria bacterium CG1_02_38_13</name>
    <dbReference type="NCBI Taxonomy" id="1805235"/>
    <lineage>
        <taxon>Bacteria</taxon>
        <taxon>Candidatus Kueneniibacteriota</taxon>
    </lineage>
</organism>
<feature type="transmembrane region" description="Helical" evidence="8">
    <location>
        <begin position="134"/>
        <end position="154"/>
    </location>
</feature>
<evidence type="ECO:0000256" key="8">
    <source>
        <dbReference type="HAMAP-Rule" id="MF_02078"/>
    </source>
</evidence>
<feature type="transmembrane region" description="Helical" evidence="8">
    <location>
        <begin position="201"/>
        <end position="222"/>
    </location>
</feature>
<comment type="pathway">
    <text evidence="8">Cell wall biogenesis; peptidoglycan biosynthesis.</text>
</comment>
<feature type="transmembrane region" description="Helical" evidence="8">
    <location>
        <begin position="311"/>
        <end position="332"/>
    </location>
</feature>
<name>A0A1J4TY75_9BACT</name>
<feature type="transmembrane region" description="Helical" evidence="8">
    <location>
        <begin position="521"/>
        <end position="540"/>
    </location>
</feature>
<keyword evidence="7 8" id="KW-0472">Membrane</keyword>
<dbReference type="GO" id="GO:0015648">
    <property type="term" value="F:lipid-linked peptidoglycan transporter activity"/>
    <property type="evidence" value="ECO:0007669"/>
    <property type="project" value="UniProtKB-UniRule"/>
</dbReference>
<keyword evidence="6 8" id="KW-1133">Transmembrane helix</keyword>
<dbReference type="PIRSF" id="PIRSF002869">
    <property type="entry name" value="MviN"/>
    <property type="match status" value="1"/>
</dbReference>
<comment type="function">
    <text evidence="8 9">Involved in peptidoglycan biosynthesis. Transports lipid-linked peptidoglycan precursors from the inner to the outer leaflet of the cytoplasmic membrane.</text>
</comment>
<dbReference type="Proteomes" id="UP000182465">
    <property type="component" value="Unassembled WGS sequence"/>
</dbReference>
<evidence type="ECO:0000256" key="3">
    <source>
        <dbReference type="ARBA" id="ARBA00022692"/>
    </source>
</evidence>
<dbReference type="CDD" id="cd13123">
    <property type="entry name" value="MATE_MurJ_like"/>
    <property type="match status" value="1"/>
</dbReference>
<evidence type="ECO:0000313" key="10">
    <source>
        <dbReference type="EMBL" id="OIO17276.1"/>
    </source>
</evidence>
<feature type="transmembrane region" description="Helical" evidence="8">
    <location>
        <begin position="12"/>
        <end position="33"/>
    </location>
</feature>
<dbReference type="PANTHER" id="PTHR47019:SF1">
    <property type="entry name" value="LIPID II FLIPPASE MURJ"/>
    <property type="match status" value="1"/>
</dbReference>
<keyword evidence="5 8" id="KW-0573">Peptidoglycan synthesis</keyword>
<dbReference type="PANTHER" id="PTHR47019">
    <property type="entry name" value="LIPID II FLIPPASE MURJ"/>
    <property type="match status" value="1"/>
</dbReference>
<proteinExistence type="inferred from homology"/>
<feature type="transmembrane region" description="Helical" evidence="8">
    <location>
        <begin position="423"/>
        <end position="444"/>
    </location>
</feature>
<dbReference type="UniPathway" id="UPA00219"/>
<keyword evidence="3 8" id="KW-0812">Transmembrane</keyword>
<evidence type="ECO:0000256" key="9">
    <source>
        <dbReference type="PIRNR" id="PIRNR002869"/>
    </source>
</evidence>
<keyword evidence="2 8" id="KW-1003">Cell membrane</keyword>
<feature type="transmembrane region" description="Helical" evidence="8">
    <location>
        <begin position="481"/>
        <end position="501"/>
    </location>
</feature>
<accession>A0A1J4TY75</accession>
<comment type="caution">
    <text evidence="10">The sequence shown here is derived from an EMBL/GenBank/DDBJ whole genome shotgun (WGS) entry which is preliminary data.</text>
</comment>
<feature type="transmembrane region" description="Helical" evidence="8">
    <location>
        <begin position="228"/>
        <end position="253"/>
    </location>
</feature>
<evidence type="ECO:0000256" key="1">
    <source>
        <dbReference type="ARBA" id="ARBA00004651"/>
    </source>
</evidence>
<evidence type="ECO:0000256" key="5">
    <source>
        <dbReference type="ARBA" id="ARBA00022984"/>
    </source>
</evidence>
<feature type="transmembrane region" description="Helical" evidence="8">
    <location>
        <begin position="60"/>
        <end position="81"/>
    </location>
</feature>
<feature type="transmembrane region" description="Helical" evidence="8">
    <location>
        <begin position="353"/>
        <end position="373"/>
    </location>
</feature>
<evidence type="ECO:0000256" key="6">
    <source>
        <dbReference type="ARBA" id="ARBA00022989"/>
    </source>
</evidence>
<dbReference type="AlphaFoldDB" id="A0A1J4TY75"/>
<reference evidence="10 11" key="1">
    <citation type="journal article" date="2016" name="Environ. Microbiol.">
        <title>Genomic resolution of a cold subsurface aquifer community provides metabolic insights for novel microbes adapted to high CO concentrations.</title>
        <authorList>
            <person name="Probst A.J."/>
            <person name="Castelle C.J."/>
            <person name="Singh A."/>
            <person name="Brown C.T."/>
            <person name="Anantharaman K."/>
            <person name="Sharon I."/>
            <person name="Hug L.A."/>
            <person name="Burstein D."/>
            <person name="Emerson J.B."/>
            <person name="Thomas B.C."/>
            <person name="Banfield J.F."/>
        </authorList>
    </citation>
    <scope>NUCLEOTIDE SEQUENCE [LARGE SCALE GENOMIC DNA]</scope>
    <source>
        <strain evidence="10">CG1_02_38_13</strain>
    </source>
</reference>
<dbReference type="GO" id="GO:0009252">
    <property type="term" value="P:peptidoglycan biosynthetic process"/>
    <property type="evidence" value="ECO:0007669"/>
    <property type="project" value="UniProtKB-UniRule"/>
</dbReference>
<dbReference type="PRINTS" id="PR01806">
    <property type="entry name" value="VIRFACTRMVIN"/>
</dbReference>